<dbReference type="SUPFAM" id="SSF51261">
    <property type="entry name" value="Duplicated hybrid motif"/>
    <property type="match status" value="1"/>
</dbReference>
<feature type="transmembrane region" description="Helical" evidence="12">
    <location>
        <begin position="361"/>
        <end position="378"/>
    </location>
</feature>
<feature type="transmembrane region" description="Helical" evidence="12">
    <location>
        <begin position="80"/>
        <end position="102"/>
    </location>
</feature>
<evidence type="ECO:0000256" key="8">
    <source>
        <dbReference type="ARBA" id="ARBA00022777"/>
    </source>
</evidence>
<feature type="transmembrane region" description="Helical" evidence="12">
    <location>
        <begin position="184"/>
        <end position="207"/>
    </location>
</feature>
<dbReference type="Pfam" id="PF02378">
    <property type="entry name" value="PTS_EIIC"/>
    <property type="match status" value="1"/>
</dbReference>
<keyword evidence="5" id="KW-0808">Transferase</keyword>
<dbReference type="Gene3D" id="3.30.1360.60">
    <property type="entry name" value="Glucose permease domain IIB"/>
    <property type="match status" value="1"/>
</dbReference>
<evidence type="ECO:0000259" key="15">
    <source>
        <dbReference type="PROSITE" id="PS51103"/>
    </source>
</evidence>
<feature type="transmembrane region" description="Helical" evidence="12">
    <location>
        <begin position="384"/>
        <end position="406"/>
    </location>
</feature>
<dbReference type="Proteomes" id="UP000444960">
    <property type="component" value="Unassembled WGS sequence"/>
</dbReference>
<feature type="domain" description="PTS EIIC type-1" evidence="15">
    <location>
        <begin position="1"/>
        <end position="418"/>
    </location>
</feature>
<evidence type="ECO:0000256" key="7">
    <source>
        <dbReference type="ARBA" id="ARBA00022692"/>
    </source>
</evidence>
<dbReference type="InterPro" id="IPR013013">
    <property type="entry name" value="PTS_EIIC_1"/>
</dbReference>
<proteinExistence type="predicted"/>
<dbReference type="InterPro" id="IPR018113">
    <property type="entry name" value="PTrfase_EIIB_Cys"/>
</dbReference>
<keyword evidence="2" id="KW-0813">Transport</keyword>
<feature type="transmembrane region" description="Helical" evidence="12">
    <location>
        <begin position="12"/>
        <end position="33"/>
    </location>
</feature>
<dbReference type="GO" id="GO:0009401">
    <property type="term" value="P:phosphoenolpyruvate-dependent sugar phosphotransferase system"/>
    <property type="evidence" value="ECO:0007669"/>
    <property type="project" value="UniProtKB-KW"/>
</dbReference>
<dbReference type="InterPro" id="IPR001127">
    <property type="entry name" value="PTS_EIIA_1_perm"/>
</dbReference>
<dbReference type="PROSITE" id="PS51093">
    <property type="entry name" value="PTS_EIIA_TYPE_1"/>
    <property type="match status" value="1"/>
</dbReference>
<dbReference type="InterPro" id="IPR003352">
    <property type="entry name" value="PTS_EIIC"/>
</dbReference>
<reference evidence="17" key="1">
    <citation type="submission" date="2019-06" db="EMBL/GenBank/DDBJ databases">
        <title>Gordonia isolated from sludge of a wastewater treatment plant.</title>
        <authorList>
            <person name="Tamura T."/>
            <person name="Aoyama K."/>
            <person name="Kang Y."/>
            <person name="Saito S."/>
            <person name="Akiyama N."/>
            <person name="Yazawa K."/>
            <person name="Gonoi T."/>
            <person name="Mikami Y."/>
        </authorList>
    </citation>
    <scope>NUCLEOTIDE SEQUENCE [LARGE SCALE GENOMIC DNA]</scope>
    <source>
        <strain evidence="17">NBRC 107696</strain>
    </source>
</reference>
<feature type="transmembrane region" description="Helical" evidence="12">
    <location>
        <begin position="213"/>
        <end position="231"/>
    </location>
</feature>
<organism evidence="16 17">
    <name type="scientific">Gordonia spumicola</name>
    <dbReference type="NCBI Taxonomy" id="589161"/>
    <lineage>
        <taxon>Bacteria</taxon>
        <taxon>Bacillati</taxon>
        <taxon>Actinomycetota</taxon>
        <taxon>Actinomycetes</taxon>
        <taxon>Mycobacteriales</taxon>
        <taxon>Gordoniaceae</taxon>
        <taxon>Gordonia</taxon>
    </lineage>
</organism>
<evidence type="ECO:0000313" key="17">
    <source>
        <dbReference type="Proteomes" id="UP000444960"/>
    </source>
</evidence>
<dbReference type="GO" id="GO:0015764">
    <property type="term" value="P:N-acetylglucosamine transport"/>
    <property type="evidence" value="ECO:0007669"/>
    <property type="project" value="TreeGrafter"/>
</dbReference>
<dbReference type="AlphaFoldDB" id="A0A7I9V6B9"/>
<evidence type="ECO:0000313" key="16">
    <source>
        <dbReference type="EMBL" id="GEE00817.1"/>
    </source>
</evidence>
<dbReference type="GO" id="GO:0005886">
    <property type="term" value="C:plasma membrane"/>
    <property type="evidence" value="ECO:0007669"/>
    <property type="project" value="UniProtKB-SubCell"/>
</dbReference>
<dbReference type="PROSITE" id="PS51103">
    <property type="entry name" value="PTS_EIIC_TYPE_1"/>
    <property type="match status" value="1"/>
</dbReference>
<dbReference type="Pfam" id="PF00367">
    <property type="entry name" value="PTS_EIIB"/>
    <property type="match status" value="1"/>
</dbReference>
<keyword evidence="10 12" id="KW-0472">Membrane</keyword>
<keyword evidence="9 12" id="KW-1133">Transmembrane helix</keyword>
<keyword evidence="6" id="KW-0598">Phosphotransferase system</keyword>
<comment type="caution">
    <text evidence="16">The sequence shown here is derived from an EMBL/GenBank/DDBJ whole genome shotgun (WGS) entry which is preliminary data.</text>
</comment>
<dbReference type="NCBIfam" id="TIGR00830">
    <property type="entry name" value="PTBA"/>
    <property type="match status" value="1"/>
</dbReference>
<keyword evidence="3" id="KW-1003">Cell membrane</keyword>
<feature type="transmembrane region" description="Helical" evidence="12">
    <location>
        <begin position="243"/>
        <end position="261"/>
    </location>
</feature>
<feature type="transmembrane region" description="Helical" evidence="12">
    <location>
        <begin position="281"/>
        <end position="300"/>
    </location>
</feature>
<evidence type="ECO:0000256" key="10">
    <source>
        <dbReference type="ARBA" id="ARBA00023136"/>
    </source>
</evidence>
<evidence type="ECO:0000256" key="12">
    <source>
        <dbReference type="SAM" id="Phobius"/>
    </source>
</evidence>
<dbReference type="EMBL" id="BJOV01000003">
    <property type="protein sequence ID" value="GEE00817.1"/>
    <property type="molecule type" value="Genomic_DNA"/>
</dbReference>
<evidence type="ECO:0000259" key="13">
    <source>
        <dbReference type="PROSITE" id="PS51093"/>
    </source>
</evidence>
<evidence type="ECO:0000256" key="9">
    <source>
        <dbReference type="ARBA" id="ARBA00022989"/>
    </source>
</evidence>
<evidence type="ECO:0000256" key="6">
    <source>
        <dbReference type="ARBA" id="ARBA00022683"/>
    </source>
</evidence>
<keyword evidence="4" id="KW-0762">Sugar transport</keyword>
<sequence>MMKFLQNLGKSIMLPVAVLPVAAILVGISNWIIGANGGEANVVTAFLQTAGLAIIANMPILFAVGVSIGMAKKSDGTSALAGLVSWLIITSLLAPASVMTLLSSGFANSELKADTKISAGQQVAEVGGKLMLQSPDVNAAFSPGAFQNAFIGILCGVIGALCYNRFKDTKLPDALSFFSGRRSVAIVTAGVSLIVGLILLFLWPLIYTGLVNFGEWIVGLGAFGAGIYGFFNRLLIPFGLHHALNSVFWFDVAGINDLSNFAAGNDGHGVHGVTGQYMTGFFPIMMFGLPGAALAMYVTAKTKRKKIAYGILLSGAVASFFVGVTEPLEFAFMFLAPFLFVIHALFMGISMAISQLLPVRMGFGFSGGFVDLVLNWTNPMAENPWIILIMGPIWFAIYFFVFRWVILKFQLKTPGREDDDEVDEEDGDSSAGFVGTAAKFIDALGGKANITELDNCATRLRMEIADTSKVDEPALKRAGAAGTIKPGGNSVQVIYGLNVQFVKDAMEKLMSGQIEAPTADDTATAIIETEAPTAAVATLEKTATVALKRPLQGYAIALSEVPDKTFSSGMMGPGAAILPSAGEVTAPADATVVTVFPTGHAIGLKLTDGTEVLIHVGLDTVKMKGDGFEPLVKAGDTVTEGQPILNVDLAKIEAAGYKTVTPVVVMNNKEAVVELT</sequence>
<dbReference type="NCBIfam" id="TIGR00826">
    <property type="entry name" value="EIIB_glc"/>
    <property type="match status" value="1"/>
</dbReference>
<dbReference type="NCBIfam" id="TIGR01998">
    <property type="entry name" value="PTS-II-BC-nag"/>
    <property type="match status" value="1"/>
</dbReference>
<dbReference type="PANTHER" id="PTHR30009:SF4">
    <property type="entry name" value="PTS SYSTEM N-ACETYLGLUCOSAMINE-SPECIFIC EIICBA COMPONENT"/>
    <property type="match status" value="1"/>
</dbReference>
<dbReference type="FunFam" id="2.70.70.10:FF:000001">
    <property type="entry name" value="PTS system glucose-specific IIA component"/>
    <property type="match status" value="1"/>
</dbReference>
<dbReference type="GO" id="GO:0019866">
    <property type="term" value="C:organelle inner membrane"/>
    <property type="evidence" value="ECO:0007669"/>
    <property type="project" value="InterPro"/>
</dbReference>
<evidence type="ECO:0000256" key="1">
    <source>
        <dbReference type="ARBA" id="ARBA00004651"/>
    </source>
</evidence>
<dbReference type="SUPFAM" id="SSF55604">
    <property type="entry name" value="Glucose permease domain IIB"/>
    <property type="match status" value="1"/>
</dbReference>
<evidence type="ECO:0000256" key="3">
    <source>
        <dbReference type="ARBA" id="ARBA00022475"/>
    </source>
</evidence>
<dbReference type="InterPro" id="IPR036878">
    <property type="entry name" value="Glu_permease_IIB"/>
</dbReference>
<feature type="transmembrane region" description="Helical" evidence="12">
    <location>
        <begin position="307"/>
        <end position="324"/>
    </location>
</feature>
<dbReference type="GO" id="GO:0015572">
    <property type="term" value="F:N-acetylglucosamine transmembrane transporter activity"/>
    <property type="evidence" value="ECO:0007669"/>
    <property type="project" value="InterPro"/>
</dbReference>
<name>A0A7I9V6B9_9ACTN</name>
<dbReference type="InterPro" id="IPR011055">
    <property type="entry name" value="Dup_hybrid_motif"/>
</dbReference>
<dbReference type="GO" id="GO:0090563">
    <property type="term" value="F:protein-phosphocysteine-sugar phosphotransferase activity"/>
    <property type="evidence" value="ECO:0007669"/>
    <property type="project" value="TreeGrafter"/>
</dbReference>
<dbReference type="OrthoDB" id="9797715at2"/>
<evidence type="ECO:0000256" key="5">
    <source>
        <dbReference type="ARBA" id="ARBA00022679"/>
    </source>
</evidence>
<feature type="transmembrane region" description="Helical" evidence="12">
    <location>
        <begin position="145"/>
        <end position="163"/>
    </location>
</feature>
<feature type="transmembrane region" description="Helical" evidence="12">
    <location>
        <begin position="45"/>
        <end position="68"/>
    </location>
</feature>
<dbReference type="Pfam" id="PF00358">
    <property type="entry name" value="PTS_EIIA_1"/>
    <property type="match status" value="1"/>
</dbReference>
<feature type="domain" description="PTS EIIA type-1" evidence="13">
    <location>
        <begin position="563"/>
        <end position="667"/>
    </location>
</feature>
<dbReference type="GO" id="GO:0016301">
    <property type="term" value="F:kinase activity"/>
    <property type="evidence" value="ECO:0007669"/>
    <property type="project" value="UniProtKB-KW"/>
</dbReference>
<comment type="subcellular location">
    <subcellularLocation>
        <location evidence="1">Cell membrane</location>
        <topology evidence="1">Multi-pass membrane protein</topology>
    </subcellularLocation>
</comment>
<keyword evidence="7 12" id="KW-0812">Transmembrane</keyword>
<dbReference type="InterPro" id="IPR050429">
    <property type="entry name" value="PTS_Glucose_EIICBA"/>
</dbReference>
<dbReference type="PROSITE" id="PS51098">
    <property type="entry name" value="PTS_EIIB_TYPE_1"/>
    <property type="match status" value="1"/>
</dbReference>
<accession>A0A7I9V6B9</accession>
<keyword evidence="8" id="KW-0418">Kinase</keyword>
<feature type="transmembrane region" description="Helical" evidence="12">
    <location>
        <begin position="330"/>
        <end position="349"/>
    </location>
</feature>
<keyword evidence="17" id="KW-1185">Reference proteome</keyword>
<dbReference type="PANTHER" id="PTHR30009">
    <property type="entry name" value="CYTOCHROME C-TYPE SYNTHESIS PROTEIN AND PTS TRANSMEMBRANE COMPONENT"/>
    <property type="match status" value="1"/>
</dbReference>
<dbReference type="PROSITE" id="PS01035">
    <property type="entry name" value="PTS_EIIB_TYPE_1_CYS"/>
    <property type="match status" value="1"/>
</dbReference>
<protein>
    <submittedName>
        <fullName evidence="16">PTS N-acetylglucosamine transporter subunit IIABC</fullName>
    </submittedName>
</protein>
<feature type="domain" description="PTS EIIB type-1" evidence="14">
    <location>
        <begin position="434"/>
        <end position="516"/>
    </location>
</feature>
<dbReference type="CDD" id="cd00212">
    <property type="entry name" value="PTS_IIB_glc"/>
    <property type="match status" value="1"/>
</dbReference>
<evidence type="ECO:0000256" key="4">
    <source>
        <dbReference type="ARBA" id="ARBA00022597"/>
    </source>
</evidence>
<dbReference type="RefSeq" id="WP_161894707.1">
    <property type="nucleotide sequence ID" value="NZ_BJOV01000003.1"/>
</dbReference>
<evidence type="ECO:0000256" key="11">
    <source>
        <dbReference type="PROSITE-ProRule" id="PRU00421"/>
    </source>
</evidence>
<feature type="active site" description="Phosphocysteine intermediate; for EIIB activity" evidence="11">
    <location>
        <position position="456"/>
    </location>
</feature>
<dbReference type="PROSITE" id="PS00371">
    <property type="entry name" value="PTS_EIIA_TYPE_1_HIS"/>
    <property type="match status" value="1"/>
</dbReference>
<dbReference type="GO" id="GO:0008982">
    <property type="term" value="F:protein-N(PI)-phosphohistidine-sugar phosphotransferase activity"/>
    <property type="evidence" value="ECO:0007669"/>
    <property type="project" value="InterPro"/>
</dbReference>
<evidence type="ECO:0000256" key="2">
    <source>
        <dbReference type="ARBA" id="ARBA00022448"/>
    </source>
</evidence>
<gene>
    <name evidence="16" type="ORF">nbrc107696_12630</name>
</gene>
<dbReference type="InterPro" id="IPR001996">
    <property type="entry name" value="PTS_IIB_1"/>
</dbReference>
<dbReference type="Gene3D" id="2.70.70.10">
    <property type="entry name" value="Glucose Permease (Domain IIA)"/>
    <property type="match status" value="1"/>
</dbReference>
<dbReference type="InterPro" id="IPR010974">
    <property type="entry name" value="PTS_IIBC_nag"/>
</dbReference>
<evidence type="ECO:0000259" key="14">
    <source>
        <dbReference type="PROSITE" id="PS51098"/>
    </source>
</evidence>